<dbReference type="AlphaFoldDB" id="A0AAN6WPQ8"/>
<keyword evidence="3" id="KW-1185">Reference proteome</keyword>
<dbReference type="InterPro" id="IPR000182">
    <property type="entry name" value="GNAT_dom"/>
</dbReference>
<dbReference type="PANTHER" id="PTHR42791:SF1">
    <property type="entry name" value="N-ACETYLTRANSFERASE DOMAIN-CONTAINING PROTEIN"/>
    <property type="match status" value="1"/>
</dbReference>
<gene>
    <name evidence="2" type="ORF">QBC35DRAFT_439951</name>
</gene>
<proteinExistence type="predicted"/>
<dbReference type="InterPro" id="IPR052523">
    <property type="entry name" value="Trichothecene_AcTrans"/>
</dbReference>
<organism evidence="2 3">
    <name type="scientific">Podospora australis</name>
    <dbReference type="NCBI Taxonomy" id="1536484"/>
    <lineage>
        <taxon>Eukaryota</taxon>
        <taxon>Fungi</taxon>
        <taxon>Dikarya</taxon>
        <taxon>Ascomycota</taxon>
        <taxon>Pezizomycotina</taxon>
        <taxon>Sordariomycetes</taxon>
        <taxon>Sordariomycetidae</taxon>
        <taxon>Sordariales</taxon>
        <taxon>Podosporaceae</taxon>
        <taxon>Podospora</taxon>
    </lineage>
</organism>
<feature type="domain" description="N-acetyltransferase" evidence="1">
    <location>
        <begin position="133"/>
        <end position="207"/>
    </location>
</feature>
<dbReference type="Proteomes" id="UP001302126">
    <property type="component" value="Unassembled WGS sequence"/>
</dbReference>
<evidence type="ECO:0000313" key="3">
    <source>
        <dbReference type="Proteomes" id="UP001302126"/>
    </source>
</evidence>
<accession>A0AAN6WPQ8</accession>
<sequence length="232" mass="25713">MATQQESKHEITSQTGKGEYLIKTIDLMTECFHGDPVFAWFLSDYPLEAQKPYLKKLLRGFFTAGALNKGIFVEADNFGSCGLLMPPGCKPDNTFTMVQAGIIPLLCSLGVGFFKRVMLGYSPAVHALLPKAGFTKEEQRNHWYVFIMGTALEKRRQGLAGELLVYFQNLAKKDGRPIWLEATTATSRDLYLKHGFVDVGEVVLGKGTHGGDGLKKKGGEGVVIWGMYWRPS</sequence>
<dbReference type="InterPro" id="IPR016181">
    <property type="entry name" value="Acyl_CoA_acyltransferase"/>
</dbReference>
<comment type="caution">
    <text evidence="2">The sequence shown here is derived from an EMBL/GenBank/DDBJ whole genome shotgun (WGS) entry which is preliminary data.</text>
</comment>
<protein>
    <submittedName>
        <fullName evidence="2">Increased recombination centers protein 11</fullName>
    </submittedName>
</protein>
<dbReference type="Pfam" id="PF13673">
    <property type="entry name" value="Acetyltransf_10"/>
    <property type="match status" value="1"/>
</dbReference>
<evidence type="ECO:0000259" key="1">
    <source>
        <dbReference type="Pfam" id="PF13673"/>
    </source>
</evidence>
<reference evidence="2" key="2">
    <citation type="submission" date="2023-05" db="EMBL/GenBank/DDBJ databases">
        <authorList>
            <consortium name="Lawrence Berkeley National Laboratory"/>
            <person name="Steindorff A."/>
            <person name="Hensen N."/>
            <person name="Bonometti L."/>
            <person name="Westerberg I."/>
            <person name="Brannstrom I.O."/>
            <person name="Guillou S."/>
            <person name="Cros-Aarteil S."/>
            <person name="Calhoun S."/>
            <person name="Haridas S."/>
            <person name="Kuo A."/>
            <person name="Mondo S."/>
            <person name="Pangilinan J."/>
            <person name="Riley R."/>
            <person name="Labutti K."/>
            <person name="Andreopoulos B."/>
            <person name="Lipzen A."/>
            <person name="Chen C."/>
            <person name="Yanf M."/>
            <person name="Daum C."/>
            <person name="Ng V."/>
            <person name="Clum A."/>
            <person name="Ohm R."/>
            <person name="Martin F."/>
            <person name="Silar P."/>
            <person name="Natvig D."/>
            <person name="Lalanne C."/>
            <person name="Gautier V."/>
            <person name="Ament-Velasquez S.L."/>
            <person name="Kruys A."/>
            <person name="Hutchinson M.I."/>
            <person name="Powell A.J."/>
            <person name="Barry K."/>
            <person name="Miller A.N."/>
            <person name="Grigoriev I.V."/>
            <person name="Debuchy R."/>
            <person name="Gladieux P."/>
            <person name="Thoren M.H."/>
            <person name="Johannesson H."/>
        </authorList>
    </citation>
    <scope>NUCLEOTIDE SEQUENCE</scope>
    <source>
        <strain evidence="2">PSN309</strain>
    </source>
</reference>
<dbReference type="PANTHER" id="PTHR42791">
    <property type="entry name" value="GNAT FAMILY ACETYLTRANSFERASE"/>
    <property type="match status" value="1"/>
</dbReference>
<dbReference type="EMBL" id="MU864459">
    <property type="protein sequence ID" value="KAK4185180.1"/>
    <property type="molecule type" value="Genomic_DNA"/>
</dbReference>
<name>A0AAN6WPQ8_9PEZI</name>
<dbReference type="SUPFAM" id="SSF55729">
    <property type="entry name" value="Acyl-CoA N-acyltransferases (Nat)"/>
    <property type="match status" value="1"/>
</dbReference>
<evidence type="ECO:0000313" key="2">
    <source>
        <dbReference type="EMBL" id="KAK4185180.1"/>
    </source>
</evidence>
<reference evidence="2" key="1">
    <citation type="journal article" date="2023" name="Mol. Phylogenet. Evol.">
        <title>Genome-scale phylogeny and comparative genomics of the fungal order Sordariales.</title>
        <authorList>
            <person name="Hensen N."/>
            <person name="Bonometti L."/>
            <person name="Westerberg I."/>
            <person name="Brannstrom I.O."/>
            <person name="Guillou S."/>
            <person name="Cros-Aarteil S."/>
            <person name="Calhoun S."/>
            <person name="Haridas S."/>
            <person name="Kuo A."/>
            <person name="Mondo S."/>
            <person name="Pangilinan J."/>
            <person name="Riley R."/>
            <person name="LaButti K."/>
            <person name="Andreopoulos B."/>
            <person name="Lipzen A."/>
            <person name="Chen C."/>
            <person name="Yan M."/>
            <person name="Daum C."/>
            <person name="Ng V."/>
            <person name="Clum A."/>
            <person name="Steindorff A."/>
            <person name="Ohm R.A."/>
            <person name="Martin F."/>
            <person name="Silar P."/>
            <person name="Natvig D.O."/>
            <person name="Lalanne C."/>
            <person name="Gautier V."/>
            <person name="Ament-Velasquez S.L."/>
            <person name="Kruys A."/>
            <person name="Hutchinson M.I."/>
            <person name="Powell A.J."/>
            <person name="Barry K."/>
            <person name="Miller A.N."/>
            <person name="Grigoriev I.V."/>
            <person name="Debuchy R."/>
            <person name="Gladieux P."/>
            <person name="Hiltunen Thoren M."/>
            <person name="Johannesson H."/>
        </authorList>
    </citation>
    <scope>NUCLEOTIDE SEQUENCE</scope>
    <source>
        <strain evidence="2">PSN309</strain>
    </source>
</reference>
<dbReference type="Gene3D" id="3.40.630.30">
    <property type="match status" value="1"/>
</dbReference>